<sequence>MRPNSETVKVYLLKLINAKSVHTQIQPSLSFQVEIVFARRGSWKEGPGERVTEGTEVEVGVDFDSIPENSIIFVYG</sequence>
<proteinExistence type="predicted"/>
<dbReference type="EMBL" id="JBHFFA010000004">
    <property type="protein sequence ID" value="KAL2631259.1"/>
    <property type="molecule type" value="Genomic_DNA"/>
</dbReference>
<dbReference type="AlphaFoldDB" id="A0ABD1YLG2"/>
<keyword evidence="2" id="KW-1185">Reference proteome</keyword>
<accession>A0ABD1YLG2</accession>
<gene>
    <name evidence="1" type="ORF">R1flu_015945</name>
</gene>
<organism evidence="1 2">
    <name type="scientific">Riccia fluitans</name>
    <dbReference type="NCBI Taxonomy" id="41844"/>
    <lineage>
        <taxon>Eukaryota</taxon>
        <taxon>Viridiplantae</taxon>
        <taxon>Streptophyta</taxon>
        <taxon>Embryophyta</taxon>
        <taxon>Marchantiophyta</taxon>
        <taxon>Marchantiopsida</taxon>
        <taxon>Marchantiidae</taxon>
        <taxon>Marchantiales</taxon>
        <taxon>Ricciaceae</taxon>
        <taxon>Riccia</taxon>
    </lineage>
</organism>
<evidence type="ECO:0000313" key="1">
    <source>
        <dbReference type="EMBL" id="KAL2631259.1"/>
    </source>
</evidence>
<dbReference type="Proteomes" id="UP001605036">
    <property type="component" value="Unassembled WGS sequence"/>
</dbReference>
<protein>
    <submittedName>
        <fullName evidence="1">Uncharacterized protein</fullName>
    </submittedName>
</protein>
<comment type="caution">
    <text evidence="1">The sequence shown here is derived from an EMBL/GenBank/DDBJ whole genome shotgun (WGS) entry which is preliminary data.</text>
</comment>
<evidence type="ECO:0000313" key="2">
    <source>
        <dbReference type="Proteomes" id="UP001605036"/>
    </source>
</evidence>
<reference evidence="1 2" key="1">
    <citation type="submission" date="2024-09" db="EMBL/GenBank/DDBJ databases">
        <title>Chromosome-scale assembly of Riccia fluitans.</title>
        <authorList>
            <person name="Paukszto L."/>
            <person name="Sawicki J."/>
            <person name="Karawczyk K."/>
            <person name="Piernik-Szablinska J."/>
            <person name="Szczecinska M."/>
            <person name="Mazdziarz M."/>
        </authorList>
    </citation>
    <scope>NUCLEOTIDE SEQUENCE [LARGE SCALE GENOMIC DNA]</scope>
    <source>
        <strain evidence="1">Rf_01</strain>
        <tissue evidence="1">Aerial parts of the thallus</tissue>
    </source>
</reference>
<name>A0ABD1YLG2_9MARC</name>